<keyword evidence="6" id="KW-0808">Transferase</keyword>
<evidence type="ECO:0000256" key="4">
    <source>
        <dbReference type="ARBA" id="ARBA00022527"/>
    </source>
</evidence>
<dbReference type="EC" id="2.7.11.1" evidence="3"/>
<dbReference type="PROSITE" id="PS00108">
    <property type="entry name" value="PROTEIN_KINASE_ST"/>
    <property type="match status" value="1"/>
</dbReference>
<evidence type="ECO:0000256" key="7">
    <source>
        <dbReference type="ARBA" id="ARBA00022692"/>
    </source>
</evidence>
<dbReference type="FunFam" id="1.10.510.10:FF:001023">
    <property type="entry name" value="Os07g0541700 protein"/>
    <property type="match status" value="1"/>
</dbReference>
<reference evidence="20 21" key="1">
    <citation type="journal article" date="2021" name="Hortic Res">
        <title>The domestication of Cucurbita argyrosperma as revealed by the genome of its wild relative.</title>
        <authorList>
            <person name="Barrera-Redondo J."/>
            <person name="Sanchez-de la Vega G."/>
            <person name="Aguirre-Liguori J.A."/>
            <person name="Castellanos-Morales G."/>
            <person name="Gutierrez-Guerrero Y.T."/>
            <person name="Aguirre-Dugua X."/>
            <person name="Aguirre-Planter E."/>
            <person name="Tenaillon M.I."/>
            <person name="Lira-Saade R."/>
            <person name="Eguiarte L.E."/>
        </authorList>
    </citation>
    <scope>NUCLEOTIDE SEQUENCE [LARGE SCALE GENOMIC DNA]</scope>
    <source>
        <strain evidence="20">JBR-2021</strain>
    </source>
</reference>
<dbReference type="PROSITE" id="PS00107">
    <property type="entry name" value="PROTEIN_KINASE_ATP"/>
    <property type="match status" value="1"/>
</dbReference>
<keyword evidence="21" id="KW-1185">Reference proteome</keyword>
<keyword evidence="4" id="KW-0723">Serine/threonine-protein kinase</keyword>
<dbReference type="FunFam" id="3.80.10.10:FF:001670">
    <property type="entry name" value="Putative leucine-rich repeat receptor-like protein kinase family protein"/>
    <property type="match status" value="1"/>
</dbReference>
<evidence type="ECO:0000256" key="11">
    <source>
        <dbReference type="ARBA" id="ARBA00022840"/>
    </source>
</evidence>
<evidence type="ECO:0000256" key="10">
    <source>
        <dbReference type="ARBA" id="ARBA00022777"/>
    </source>
</evidence>
<keyword evidence="7 18" id="KW-0812">Transmembrane</keyword>
<protein>
    <recommendedName>
        <fullName evidence="3">non-specific serine/threonine protein kinase</fullName>
        <ecNumber evidence="3">2.7.11.1</ecNumber>
    </recommendedName>
</protein>
<dbReference type="PANTHER" id="PTHR48056">
    <property type="entry name" value="LRR RECEPTOR-LIKE SERINE/THREONINE-PROTEIN KINASE-RELATED"/>
    <property type="match status" value="1"/>
</dbReference>
<feature type="non-terminal residue" evidence="20">
    <location>
        <position position="1"/>
    </location>
</feature>
<evidence type="ECO:0000256" key="2">
    <source>
        <dbReference type="ARBA" id="ARBA00009592"/>
    </source>
</evidence>
<feature type="binding site" evidence="17">
    <location>
        <position position="735"/>
    </location>
    <ligand>
        <name>ATP</name>
        <dbReference type="ChEBI" id="CHEBI:30616"/>
    </ligand>
</feature>
<comment type="caution">
    <text evidence="20">The sequence shown here is derived from an EMBL/GenBank/DDBJ whole genome shotgun (WGS) entry which is preliminary data.</text>
</comment>
<sequence length="1118" mass="124962">MKIMSISAIAKDLPNTFHHLLHMTTSFSSLETISFFLLLLLCSHHVNSHLYEQEHSVLLRLNHFWHNQPPLHHWPSSNASHCTWPEVQCTDNSVTALLFPSYNLNGTFPPFICDLKNLTFIDLQYNFITGGFPTTLYNCSNLNYLDLSQNYFVGSIPNDVDRLSRLQFLNLGANNFSGDIPTAISRLSELRYLHLFMNQFNGTYPSEIGNLSNLEELLLAYNSNLLPAELPSSFAQLKKLTFLWMAESNVNGEIPEWIGNLTALERLDLSKNHLIGEIPSSLFTLKNLSIVYLYKNNLSGEIPQRIDSKKITEYDLSENNLTGRIPAAIGDLQELTALLLCSNQLSGEIPESIGRLPLLTDVRLFSNNLNGTLPPDFGRNSILESFQVSSNKLTGSLPEHLCSGGKLKGVIAYENNLSGELPESLGSCDSLFIIDVHKNNLSGKIPAGLWTSLNLTFVMMNDNSFMDELPRRISKNLARLQISNNKFSGKIPSELSSFWNLTEIEASNNRLTGRIPEEFTALSKMNKLSLDGNQLTGELPRNIISWRSLHSLKLSRNRLSGKIPDEFCNLPSLNDLDLSENRLSGTIPIELGNLNLNFLNLSSNFLSGKIPPAFGNEIYARSFLNNPGLCLNLDGCSLRTQNLRKISSQHLALIVSLGVIISIFFVVSALYIIKIYTKTGIKADVEWKLTSFQRLNFSEGNLLSGLSENNVIGSGGSGKVYRIPVNNLGNMVAVKRIWNSRKSDHKLEKEFMAEVEILSSIRHNNIIKLLCCVSCESSRLLVYEYMEKQSLDKWLHNKNSLPRITGSGAVRGVALNWPMRFQIAVGVAQGLCYMHHECSPPVIHRDLKSSNILLDSEFNAKIADFGLAKLLVKQGEPASVSAVAGSFGYMAPEYAQIPRINEKIDVFSFGVILLELVTGKEALTDVEDSSLAMWAWEFIKQGKAIVEALDEDVKETHYLDEMCTGPWHLKTMQIKKYRLAERYDDYLKDVTVKVLFSGGDWRGPGTRATAPSTNGYGVDGSTREVVQLKQGQTVSAFSAKEPFFQEDFNSLQTNHMVLIYWQMNSGKDDFIGDDGEEGNPSSPFINHIKAKGNLCTNAIDIRSNIMRMEGAISKCWEC</sequence>
<dbReference type="GO" id="GO:0004674">
    <property type="term" value="F:protein serine/threonine kinase activity"/>
    <property type="evidence" value="ECO:0007669"/>
    <property type="project" value="UniProtKB-KW"/>
</dbReference>
<dbReference type="EMBL" id="JAGKQH010000010">
    <property type="protein sequence ID" value="KAG6589954.1"/>
    <property type="molecule type" value="Genomic_DNA"/>
</dbReference>
<dbReference type="AlphaFoldDB" id="A0AAV6N048"/>
<evidence type="ECO:0000256" key="9">
    <source>
        <dbReference type="ARBA" id="ARBA00022741"/>
    </source>
</evidence>
<keyword evidence="5" id="KW-0433">Leucine-rich repeat</keyword>
<evidence type="ECO:0000256" key="14">
    <source>
        <dbReference type="ARBA" id="ARBA00023180"/>
    </source>
</evidence>
<dbReference type="Pfam" id="PF00069">
    <property type="entry name" value="Pkinase"/>
    <property type="match status" value="1"/>
</dbReference>
<accession>A0AAV6N048</accession>
<evidence type="ECO:0000256" key="18">
    <source>
        <dbReference type="SAM" id="Phobius"/>
    </source>
</evidence>
<keyword evidence="9 17" id="KW-0547">Nucleotide-binding</keyword>
<dbReference type="InterPro" id="IPR050647">
    <property type="entry name" value="Plant_LRR-RLKs"/>
</dbReference>
<keyword evidence="8" id="KW-0677">Repeat</keyword>
<dbReference type="PROSITE" id="PS50011">
    <property type="entry name" value="PROTEIN_KINASE_DOM"/>
    <property type="match status" value="1"/>
</dbReference>
<dbReference type="Pfam" id="PF23598">
    <property type="entry name" value="LRR_14"/>
    <property type="match status" value="1"/>
</dbReference>
<keyword evidence="14" id="KW-0325">Glycoprotein</keyword>
<name>A0AAV6N048_9ROSI</name>
<dbReference type="FunFam" id="3.30.200.20:FF:000512">
    <property type="entry name" value="Receptor-like protein kinase HSL1"/>
    <property type="match status" value="1"/>
</dbReference>
<evidence type="ECO:0000259" key="19">
    <source>
        <dbReference type="PROSITE" id="PS50011"/>
    </source>
</evidence>
<dbReference type="InterPro" id="IPR000719">
    <property type="entry name" value="Prot_kinase_dom"/>
</dbReference>
<comment type="subcellular location">
    <subcellularLocation>
        <location evidence="1">Membrane</location>
        <topology evidence="1">Single-pass membrane protein</topology>
    </subcellularLocation>
</comment>
<feature type="domain" description="Protein kinase" evidence="19">
    <location>
        <begin position="706"/>
        <end position="1044"/>
    </location>
</feature>
<keyword evidence="10 20" id="KW-0418">Kinase</keyword>
<evidence type="ECO:0000256" key="5">
    <source>
        <dbReference type="ARBA" id="ARBA00022614"/>
    </source>
</evidence>
<evidence type="ECO:0000313" key="20">
    <source>
        <dbReference type="EMBL" id="KAG6589954.1"/>
    </source>
</evidence>
<proteinExistence type="inferred from homology"/>
<dbReference type="FunFam" id="3.80.10.10:FF:001519">
    <property type="entry name" value="Highly similar to receptor-like protein kinase"/>
    <property type="match status" value="1"/>
</dbReference>
<dbReference type="InterPro" id="IPR055414">
    <property type="entry name" value="LRR_R13L4/SHOC2-like"/>
</dbReference>
<feature type="transmembrane region" description="Helical" evidence="18">
    <location>
        <begin position="651"/>
        <end position="673"/>
    </location>
</feature>
<keyword evidence="20" id="KW-0675">Receptor</keyword>
<evidence type="ECO:0000256" key="1">
    <source>
        <dbReference type="ARBA" id="ARBA00004167"/>
    </source>
</evidence>
<evidence type="ECO:0000256" key="15">
    <source>
        <dbReference type="ARBA" id="ARBA00047899"/>
    </source>
</evidence>
<comment type="catalytic activity">
    <reaction evidence="15">
        <text>L-threonyl-[protein] + ATP = O-phospho-L-threonyl-[protein] + ADP + H(+)</text>
        <dbReference type="Rhea" id="RHEA:46608"/>
        <dbReference type="Rhea" id="RHEA-COMP:11060"/>
        <dbReference type="Rhea" id="RHEA-COMP:11605"/>
        <dbReference type="ChEBI" id="CHEBI:15378"/>
        <dbReference type="ChEBI" id="CHEBI:30013"/>
        <dbReference type="ChEBI" id="CHEBI:30616"/>
        <dbReference type="ChEBI" id="CHEBI:61977"/>
        <dbReference type="ChEBI" id="CHEBI:456216"/>
        <dbReference type="EC" id="2.7.11.1"/>
    </reaction>
</comment>
<dbReference type="InterPro" id="IPR017441">
    <property type="entry name" value="Protein_kinase_ATP_BS"/>
</dbReference>
<evidence type="ECO:0000256" key="12">
    <source>
        <dbReference type="ARBA" id="ARBA00022989"/>
    </source>
</evidence>
<evidence type="ECO:0000256" key="16">
    <source>
        <dbReference type="ARBA" id="ARBA00048679"/>
    </source>
</evidence>
<dbReference type="PANTHER" id="PTHR48056:SF29">
    <property type="entry name" value="RECEPTOR-LIKE PROTEIN KINASE HSL1"/>
    <property type="match status" value="1"/>
</dbReference>
<evidence type="ECO:0000256" key="8">
    <source>
        <dbReference type="ARBA" id="ARBA00022737"/>
    </source>
</evidence>
<dbReference type="GO" id="GO:0016020">
    <property type="term" value="C:membrane"/>
    <property type="evidence" value="ECO:0007669"/>
    <property type="project" value="UniProtKB-SubCell"/>
</dbReference>
<dbReference type="InterPro" id="IPR003591">
    <property type="entry name" value="Leu-rich_rpt_typical-subtyp"/>
</dbReference>
<dbReference type="SMART" id="SM00369">
    <property type="entry name" value="LRR_TYP"/>
    <property type="match status" value="5"/>
</dbReference>
<dbReference type="GO" id="GO:0005524">
    <property type="term" value="F:ATP binding"/>
    <property type="evidence" value="ECO:0007669"/>
    <property type="project" value="UniProtKB-UniRule"/>
</dbReference>
<evidence type="ECO:0000256" key="3">
    <source>
        <dbReference type="ARBA" id="ARBA00012513"/>
    </source>
</evidence>
<evidence type="ECO:0000256" key="6">
    <source>
        <dbReference type="ARBA" id="ARBA00022679"/>
    </source>
</evidence>
<comment type="catalytic activity">
    <reaction evidence="16">
        <text>L-seryl-[protein] + ATP = O-phospho-L-seryl-[protein] + ADP + H(+)</text>
        <dbReference type="Rhea" id="RHEA:17989"/>
        <dbReference type="Rhea" id="RHEA-COMP:9863"/>
        <dbReference type="Rhea" id="RHEA-COMP:11604"/>
        <dbReference type="ChEBI" id="CHEBI:15378"/>
        <dbReference type="ChEBI" id="CHEBI:29999"/>
        <dbReference type="ChEBI" id="CHEBI:30616"/>
        <dbReference type="ChEBI" id="CHEBI:83421"/>
        <dbReference type="ChEBI" id="CHEBI:456216"/>
        <dbReference type="EC" id="2.7.11.1"/>
    </reaction>
</comment>
<dbReference type="Proteomes" id="UP000685013">
    <property type="component" value="Chromosome 10"/>
</dbReference>
<evidence type="ECO:0000256" key="13">
    <source>
        <dbReference type="ARBA" id="ARBA00023136"/>
    </source>
</evidence>
<dbReference type="FunFam" id="3.80.10.10:FF:000111">
    <property type="entry name" value="LRR receptor-like serine/threonine-protein kinase ERECTA"/>
    <property type="match status" value="1"/>
</dbReference>
<evidence type="ECO:0000256" key="17">
    <source>
        <dbReference type="PROSITE-ProRule" id="PRU10141"/>
    </source>
</evidence>
<comment type="similarity">
    <text evidence="2">Belongs to the RLP family.</text>
</comment>
<keyword evidence="12 18" id="KW-1133">Transmembrane helix</keyword>
<gene>
    <name evidence="20" type="primary">HSL1</name>
    <name evidence="20" type="ORF">SDJN03_15377</name>
</gene>
<dbReference type="Pfam" id="PF13855">
    <property type="entry name" value="LRR_8"/>
    <property type="match status" value="1"/>
</dbReference>
<keyword evidence="13 18" id="KW-0472">Membrane</keyword>
<dbReference type="InterPro" id="IPR008271">
    <property type="entry name" value="Ser/Thr_kinase_AS"/>
</dbReference>
<keyword evidence="11 17" id="KW-0067">ATP-binding</keyword>
<dbReference type="SMART" id="SM00220">
    <property type="entry name" value="S_TKc"/>
    <property type="match status" value="1"/>
</dbReference>
<dbReference type="GO" id="GO:0033612">
    <property type="term" value="F:receptor serine/threonine kinase binding"/>
    <property type="evidence" value="ECO:0007669"/>
    <property type="project" value="TreeGrafter"/>
</dbReference>
<organism evidence="20 21">
    <name type="scientific">Cucurbita argyrosperma subsp. sororia</name>
    <dbReference type="NCBI Taxonomy" id="37648"/>
    <lineage>
        <taxon>Eukaryota</taxon>
        <taxon>Viridiplantae</taxon>
        <taxon>Streptophyta</taxon>
        <taxon>Embryophyta</taxon>
        <taxon>Tracheophyta</taxon>
        <taxon>Spermatophyta</taxon>
        <taxon>Magnoliopsida</taxon>
        <taxon>eudicotyledons</taxon>
        <taxon>Gunneridae</taxon>
        <taxon>Pentapetalae</taxon>
        <taxon>rosids</taxon>
        <taxon>fabids</taxon>
        <taxon>Cucurbitales</taxon>
        <taxon>Cucurbitaceae</taxon>
        <taxon>Cucurbiteae</taxon>
        <taxon>Cucurbita</taxon>
    </lineage>
</organism>
<dbReference type="InterPro" id="IPR001611">
    <property type="entry name" value="Leu-rich_rpt"/>
</dbReference>
<evidence type="ECO:0000313" key="21">
    <source>
        <dbReference type="Proteomes" id="UP000685013"/>
    </source>
</evidence>
<dbReference type="FunFam" id="3.80.10.10:FF:000824">
    <property type="entry name" value="Receptor-like protein kinase HSL1 isoform A"/>
    <property type="match status" value="1"/>
</dbReference>
<dbReference type="Pfam" id="PF00560">
    <property type="entry name" value="LRR_1"/>
    <property type="match status" value="6"/>
</dbReference>